<keyword evidence="2" id="KW-0229">DNA integration</keyword>
<dbReference type="RefSeq" id="WP_078789443.1">
    <property type="nucleotide sequence ID" value="NZ_FUWR01000004.1"/>
</dbReference>
<evidence type="ECO:0000256" key="4">
    <source>
        <dbReference type="ARBA" id="ARBA00023172"/>
    </source>
</evidence>
<feature type="domain" description="Tyr recombinase" evidence="5">
    <location>
        <begin position="210"/>
        <end position="389"/>
    </location>
</feature>
<dbReference type="InterPro" id="IPR002104">
    <property type="entry name" value="Integrase_catalytic"/>
</dbReference>
<dbReference type="InterPro" id="IPR050808">
    <property type="entry name" value="Phage_Integrase"/>
</dbReference>
<evidence type="ECO:0000256" key="3">
    <source>
        <dbReference type="ARBA" id="ARBA00023125"/>
    </source>
</evidence>
<evidence type="ECO:0000256" key="1">
    <source>
        <dbReference type="ARBA" id="ARBA00008857"/>
    </source>
</evidence>
<protein>
    <submittedName>
        <fullName evidence="6">Integrase</fullName>
    </submittedName>
</protein>
<dbReference type="Pfam" id="PF13356">
    <property type="entry name" value="Arm-DNA-bind_3"/>
    <property type="match status" value="1"/>
</dbReference>
<dbReference type="GO" id="GO:0003677">
    <property type="term" value="F:DNA binding"/>
    <property type="evidence" value="ECO:0007669"/>
    <property type="project" value="UniProtKB-KW"/>
</dbReference>
<dbReference type="InterPro" id="IPR025166">
    <property type="entry name" value="Integrase_DNA_bind_dom"/>
</dbReference>
<dbReference type="PANTHER" id="PTHR30629">
    <property type="entry name" value="PROPHAGE INTEGRASE"/>
    <property type="match status" value="1"/>
</dbReference>
<dbReference type="Gene3D" id="3.30.160.390">
    <property type="entry name" value="Integrase, DNA-binding domain"/>
    <property type="match status" value="1"/>
</dbReference>
<dbReference type="InterPro" id="IPR013762">
    <property type="entry name" value="Integrase-like_cat_sf"/>
</dbReference>
<keyword evidence="7" id="KW-1185">Reference proteome</keyword>
<dbReference type="PANTHER" id="PTHR30629:SF2">
    <property type="entry name" value="PROPHAGE INTEGRASE INTS-RELATED"/>
    <property type="match status" value="1"/>
</dbReference>
<dbReference type="GO" id="GO:0006310">
    <property type="term" value="P:DNA recombination"/>
    <property type="evidence" value="ECO:0007669"/>
    <property type="project" value="UniProtKB-KW"/>
</dbReference>
<dbReference type="AlphaFoldDB" id="A0A1T4M6C5"/>
<name>A0A1T4M6C5_9BACT</name>
<keyword evidence="3" id="KW-0238">DNA-binding</keyword>
<dbReference type="Pfam" id="PF00589">
    <property type="entry name" value="Phage_integrase"/>
    <property type="match status" value="1"/>
</dbReference>
<evidence type="ECO:0000313" key="6">
    <source>
        <dbReference type="EMBL" id="SJZ62472.1"/>
    </source>
</evidence>
<dbReference type="Gene3D" id="1.10.150.130">
    <property type="match status" value="1"/>
</dbReference>
<dbReference type="Pfam" id="PF22022">
    <property type="entry name" value="Phage_int_M"/>
    <property type="match status" value="1"/>
</dbReference>
<dbReference type="STRING" id="115783.SAMN02745119_01186"/>
<comment type="similarity">
    <text evidence="1">Belongs to the 'phage' integrase family.</text>
</comment>
<keyword evidence="4" id="KW-0233">DNA recombination</keyword>
<dbReference type="GO" id="GO:0015074">
    <property type="term" value="P:DNA integration"/>
    <property type="evidence" value="ECO:0007669"/>
    <property type="project" value="UniProtKB-KW"/>
</dbReference>
<dbReference type="InterPro" id="IPR011010">
    <property type="entry name" value="DNA_brk_join_enz"/>
</dbReference>
<dbReference type="InterPro" id="IPR038488">
    <property type="entry name" value="Integrase_DNA-bd_sf"/>
</dbReference>
<dbReference type="InterPro" id="IPR053876">
    <property type="entry name" value="Phage_int_M"/>
</dbReference>
<dbReference type="CDD" id="cd00801">
    <property type="entry name" value="INT_P4_C"/>
    <property type="match status" value="1"/>
</dbReference>
<dbReference type="InterPro" id="IPR010998">
    <property type="entry name" value="Integrase_recombinase_N"/>
</dbReference>
<reference evidence="7" key="1">
    <citation type="submission" date="2017-02" db="EMBL/GenBank/DDBJ databases">
        <authorList>
            <person name="Varghese N."/>
            <person name="Submissions S."/>
        </authorList>
    </citation>
    <scope>NUCLEOTIDE SEQUENCE [LARGE SCALE GENOMIC DNA]</scope>
    <source>
        <strain evidence="7">ATCC BAA-34</strain>
    </source>
</reference>
<proteinExistence type="inferred from homology"/>
<dbReference type="Gene3D" id="1.10.443.10">
    <property type="entry name" value="Intergrase catalytic core"/>
    <property type="match status" value="1"/>
</dbReference>
<evidence type="ECO:0000256" key="2">
    <source>
        <dbReference type="ARBA" id="ARBA00022908"/>
    </source>
</evidence>
<evidence type="ECO:0000259" key="5">
    <source>
        <dbReference type="PROSITE" id="PS51898"/>
    </source>
</evidence>
<sequence length="412" mass="46493">MPKRVLPLTDLQVKNAKPKDKQYKLTDGGGLYILITPSGGKLWRFDYVFDGKRKTLFLKSYPEITLSEARQRRDEARRKLANDIDPNQEKKAAVEAAEVAAASIFEVVAGEWFQKRKLEWVKSHAVSVKGRLDNYILPAFGSKPIAEVTAADVRTMLLKIEARGTVEAAKRVKVICGQVFRHAVAHGLLEYDPSAALKPSELFRKVEKRHFAAVTDPKELAPLLRSIDDYTGTLETRCALRLLPMLLMRPGELRHLEWSEIDTAAAQISIPAEKMKMRNAHIVPLSNQSLSILEEIRPLTGSGRYVFPSILSSERPISDNTLNTCFRRMGYDRDTVTAHGFRATARTILDEVLGFRPDIIEHQLAHAVKDPNGRAYNRTAFIDDRRRMMQHWSDYLDGLKAGAKVIPIKQVA</sequence>
<dbReference type="SUPFAM" id="SSF56349">
    <property type="entry name" value="DNA breaking-rejoining enzymes"/>
    <property type="match status" value="1"/>
</dbReference>
<organism evidence="6 7">
    <name type="scientific">Trichlorobacter thiogenes</name>
    <dbReference type="NCBI Taxonomy" id="115783"/>
    <lineage>
        <taxon>Bacteria</taxon>
        <taxon>Pseudomonadati</taxon>
        <taxon>Thermodesulfobacteriota</taxon>
        <taxon>Desulfuromonadia</taxon>
        <taxon>Geobacterales</taxon>
        <taxon>Geobacteraceae</taxon>
        <taxon>Trichlorobacter</taxon>
    </lineage>
</organism>
<gene>
    <name evidence="6" type="ORF">SAMN02745119_01186</name>
</gene>
<dbReference type="OrthoDB" id="9775880at2"/>
<dbReference type="PROSITE" id="PS51898">
    <property type="entry name" value="TYR_RECOMBINASE"/>
    <property type="match status" value="1"/>
</dbReference>
<dbReference type="EMBL" id="FUWR01000004">
    <property type="protein sequence ID" value="SJZ62472.1"/>
    <property type="molecule type" value="Genomic_DNA"/>
</dbReference>
<accession>A0A1T4M6C5</accession>
<dbReference type="Proteomes" id="UP000190102">
    <property type="component" value="Unassembled WGS sequence"/>
</dbReference>
<evidence type="ECO:0000313" key="7">
    <source>
        <dbReference type="Proteomes" id="UP000190102"/>
    </source>
</evidence>